<dbReference type="OrthoDB" id="3837882at2"/>
<dbReference type="KEGG" id="mik:FOE78_04890"/>
<dbReference type="GO" id="GO:0016740">
    <property type="term" value="F:transferase activity"/>
    <property type="evidence" value="ECO:0007669"/>
    <property type="project" value="UniProtKB-KW"/>
</dbReference>
<dbReference type="InterPro" id="IPR011009">
    <property type="entry name" value="Kinase-like_dom_sf"/>
</dbReference>
<dbReference type="InterPro" id="IPR002575">
    <property type="entry name" value="Aminoglycoside_PTrfase"/>
</dbReference>
<keyword evidence="3" id="KW-1185">Reference proteome</keyword>
<organism evidence="2 3">
    <name type="scientific">Microlunatus elymi</name>
    <dbReference type="NCBI Taxonomy" id="2596828"/>
    <lineage>
        <taxon>Bacteria</taxon>
        <taxon>Bacillati</taxon>
        <taxon>Actinomycetota</taxon>
        <taxon>Actinomycetes</taxon>
        <taxon>Propionibacteriales</taxon>
        <taxon>Propionibacteriaceae</taxon>
        <taxon>Microlunatus</taxon>
    </lineage>
</organism>
<dbReference type="EMBL" id="CP041692">
    <property type="protein sequence ID" value="QDP95336.1"/>
    <property type="molecule type" value="Genomic_DNA"/>
</dbReference>
<dbReference type="Pfam" id="PF01636">
    <property type="entry name" value="APH"/>
    <property type="match status" value="1"/>
</dbReference>
<proteinExistence type="predicted"/>
<name>A0A516PVW9_9ACTN</name>
<feature type="domain" description="Aminoglycoside phosphotransferase" evidence="1">
    <location>
        <begin position="67"/>
        <end position="259"/>
    </location>
</feature>
<dbReference type="Proteomes" id="UP000319263">
    <property type="component" value="Chromosome"/>
</dbReference>
<gene>
    <name evidence="2" type="ORF">FOE78_04890</name>
</gene>
<evidence type="ECO:0000259" key="1">
    <source>
        <dbReference type="Pfam" id="PF01636"/>
    </source>
</evidence>
<keyword evidence="2" id="KW-0808">Transferase</keyword>
<dbReference type="Gene3D" id="3.90.1200.10">
    <property type="match status" value="1"/>
</dbReference>
<dbReference type="AlphaFoldDB" id="A0A516PVW9"/>
<sequence>MPVVSMPVATPRRGVRSWWFDDPADLPGRLPASTAGVLEVAERIASGSEVRDLGGHFSLNLHLREPGLVLRVHQPFVSRQRLLGLQAVRRHLASVGVQVAVAIPWEGKTVFRCADRWAELEPYIPHEAATPSADACTAVLSDLGTIDRHLATFTGQLTRPVIATWATGSALRRWLAATRDAVAADRDASHLVEQLVAQSRTVARRWVPARDLVCQVIHGDGKANNLPRTGAGELVALDFGFAARRPRVHDLAYSLNWAIAVLGPTATDQIPVWIKTFEAGTGSRLTSAELRALPVLGAAIALYRPAVSGYNPDPVNDLMNQTGSLQKAAWWLDQ</sequence>
<protein>
    <submittedName>
        <fullName evidence="2">Phosphotransferase</fullName>
    </submittedName>
</protein>
<accession>A0A516PVW9</accession>
<reference evidence="2 3" key="1">
    <citation type="submission" date="2019-07" db="EMBL/GenBank/DDBJ databases">
        <title>Microlunatus dokdonensis sp. nov. isolated from the rhizospheric soil of the wild plant Elymus tsukushiensis.</title>
        <authorList>
            <person name="Ghim S.-Y."/>
            <person name="Hwang Y.-J."/>
            <person name="Son J.-S."/>
            <person name="Shin J.-H."/>
        </authorList>
    </citation>
    <scope>NUCLEOTIDE SEQUENCE [LARGE SCALE GENOMIC DNA]</scope>
    <source>
        <strain evidence="2 3">KUDC0627</strain>
    </source>
</reference>
<evidence type="ECO:0000313" key="3">
    <source>
        <dbReference type="Proteomes" id="UP000319263"/>
    </source>
</evidence>
<dbReference type="SUPFAM" id="SSF56112">
    <property type="entry name" value="Protein kinase-like (PK-like)"/>
    <property type="match status" value="1"/>
</dbReference>
<evidence type="ECO:0000313" key="2">
    <source>
        <dbReference type="EMBL" id="QDP95336.1"/>
    </source>
</evidence>